<dbReference type="PANTHER" id="PTHR38926">
    <property type="entry name" value="F-BOX DOMAIN CONTAINING PROTEIN, EXPRESSED"/>
    <property type="match status" value="1"/>
</dbReference>
<dbReference type="Gene3D" id="1.20.1280.50">
    <property type="match status" value="1"/>
</dbReference>
<accession>A0A3B4CC56</accession>
<organism evidence="2 3">
    <name type="scientific">Pygocentrus nattereri</name>
    <name type="common">Red-bellied piranha</name>
    <dbReference type="NCBI Taxonomy" id="42514"/>
    <lineage>
        <taxon>Eukaryota</taxon>
        <taxon>Metazoa</taxon>
        <taxon>Chordata</taxon>
        <taxon>Craniata</taxon>
        <taxon>Vertebrata</taxon>
        <taxon>Euteleostomi</taxon>
        <taxon>Actinopterygii</taxon>
        <taxon>Neopterygii</taxon>
        <taxon>Teleostei</taxon>
        <taxon>Ostariophysi</taxon>
        <taxon>Characiformes</taxon>
        <taxon>Characoidei</taxon>
        <taxon>Pygocentrus</taxon>
    </lineage>
</organism>
<name>A0A3B4CC56_PYGNA</name>
<proteinExistence type="predicted"/>
<dbReference type="InterPro" id="IPR036047">
    <property type="entry name" value="F-box-like_dom_sf"/>
</dbReference>
<sequence length="439" mass="49320">MSVTGLPEEVWYHVFEFLSPPDKLSVRASCKFFKRVIDRPGLWRNSTVYLEKITSYKSHFWRTLSKRKTNSVVVLKASGVREWTELGCRLPWLASLTIQVCGDPEALGTLRRLNKLKRLEIRQCRCPSLAASLPSLLQLTHIGICEVVCAPRTDIINAVSQLPNLTSLHYHESNKPIPKAALHKILRCLPNLKHLSLKMGANQSPLPCDYFCPAKANQMSGEPVCGALGLTSLELLNYMDPMLSPVALQGLPSLKSLTVQYRGWTLDSSLCHLKTWLSMLPLLSELSISLGYQLGAYANSVPGTVQSLSLKGVVGELKALWEMAQKVPDLLCLHLDLCCHERHSFIAEVPQLFPKLQILKIRHHNVPETEFLQLSQMSYLKCVEVLDPHNLSPNSALMDLTHKLHIQTNNRVHVIYSSEPKDRNVCFCAKSCFNFSVPP</sequence>
<evidence type="ECO:0000259" key="1">
    <source>
        <dbReference type="PROSITE" id="PS50181"/>
    </source>
</evidence>
<dbReference type="PROSITE" id="PS50181">
    <property type="entry name" value="FBOX"/>
    <property type="match status" value="1"/>
</dbReference>
<dbReference type="Pfam" id="PF12937">
    <property type="entry name" value="F-box-like"/>
    <property type="match status" value="1"/>
</dbReference>
<dbReference type="Ensembl" id="ENSPNAT00000000824.2">
    <property type="protein sequence ID" value="ENSPNAP00000008034.2"/>
    <property type="gene ID" value="ENSPNAG00000005550.2"/>
</dbReference>
<dbReference type="AlphaFoldDB" id="A0A3B4CC56"/>
<keyword evidence="3" id="KW-1185">Reference proteome</keyword>
<dbReference type="STRING" id="42514.ENSPNAP00000008034"/>
<dbReference type="InterPro" id="IPR032675">
    <property type="entry name" value="LRR_dom_sf"/>
</dbReference>
<dbReference type="SUPFAM" id="SSF52047">
    <property type="entry name" value="RNI-like"/>
    <property type="match status" value="1"/>
</dbReference>
<dbReference type="SMART" id="SM00256">
    <property type="entry name" value="FBOX"/>
    <property type="match status" value="1"/>
</dbReference>
<reference evidence="2 3" key="1">
    <citation type="submission" date="2020-10" db="EMBL/GenBank/DDBJ databases">
        <title>Pygocentrus nattereri (red-bellied piranha) genome, fPygNat1, primary haplotype.</title>
        <authorList>
            <person name="Myers G."/>
            <person name="Meyer A."/>
            <person name="Karagic N."/>
            <person name="Pippel M."/>
            <person name="Winkler S."/>
            <person name="Tracey A."/>
            <person name="Wood J."/>
            <person name="Formenti G."/>
            <person name="Howe K."/>
            <person name="Fedrigo O."/>
            <person name="Jarvis E.D."/>
        </authorList>
    </citation>
    <scope>NUCLEOTIDE SEQUENCE [LARGE SCALE GENOMIC DNA]</scope>
</reference>
<dbReference type="Proteomes" id="UP001501920">
    <property type="component" value="Chromosome 10"/>
</dbReference>
<evidence type="ECO:0000313" key="3">
    <source>
        <dbReference type="Proteomes" id="UP001501920"/>
    </source>
</evidence>
<dbReference type="SUPFAM" id="SSF81383">
    <property type="entry name" value="F-box domain"/>
    <property type="match status" value="1"/>
</dbReference>
<protein>
    <recommendedName>
        <fullName evidence="1">F-box domain-containing protein</fullName>
    </recommendedName>
</protein>
<dbReference type="Gene3D" id="3.80.10.10">
    <property type="entry name" value="Ribonuclease Inhibitor"/>
    <property type="match status" value="1"/>
</dbReference>
<dbReference type="GeneID" id="108436992"/>
<dbReference type="OMA" id="IDHPTLW"/>
<feature type="domain" description="F-box" evidence="1">
    <location>
        <begin position="1"/>
        <end position="46"/>
    </location>
</feature>
<dbReference type="RefSeq" id="XP_017569277.1">
    <property type="nucleotide sequence ID" value="XM_017713788.2"/>
</dbReference>
<reference evidence="2" key="2">
    <citation type="submission" date="2025-08" db="UniProtKB">
        <authorList>
            <consortium name="Ensembl"/>
        </authorList>
    </citation>
    <scope>IDENTIFICATION</scope>
</reference>
<dbReference type="PANTHER" id="PTHR38926:SF5">
    <property type="entry name" value="F-BOX AND LEUCINE-RICH REPEAT PROTEIN 6"/>
    <property type="match status" value="1"/>
</dbReference>
<dbReference type="GeneTree" id="ENSGT00530000069038"/>
<reference evidence="2" key="3">
    <citation type="submission" date="2025-09" db="UniProtKB">
        <authorList>
            <consortium name="Ensembl"/>
        </authorList>
    </citation>
    <scope>IDENTIFICATION</scope>
</reference>
<evidence type="ECO:0000313" key="2">
    <source>
        <dbReference type="Ensembl" id="ENSPNAP00000008034.2"/>
    </source>
</evidence>
<dbReference type="InterPro" id="IPR001810">
    <property type="entry name" value="F-box_dom"/>
</dbReference>